<sequence length="65" mass="7151">MTIIDAWHKLFSLSSGNRWIKIPEEIRRVLSLPSTIGIAGGILCTQRAAIGSNQFINKLNSIGDK</sequence>
<dbReference type="EMBL" id="MGDE01000044">
    <property type="protein sequence ID" value="OGL47324.1"/>
    <property type="molecule type" value="Genomic_DNA"/>
</dbReference>
<dbReference type="Proteomes" id="UP000178797">
    <property type="component" value="Unassembled WGS sequence"/>
</dbReference>
<protein>
    <submittedName>
        <fullName evidence="1">Uncharacterized protein</fullName>
    </submittedName>
</protein>
<reference evidence="1 2" key="1">
    <citation type="journal article" date="2016" name="Nat. Commun.">
        <title>Thousands of microbial genomes shed light on interconnected biogeochemical processes in an aquifer system.</title>
        <authorList>
            <person name="Anantharaman K."/>
            <person name="Brown C.T."/>
            <person name="Hug L.A."/>
            <person name="Sharon I."/>
            <person name="Castelle C.J."/>
            <person name="Probst A.J."/>
            <person name="Thomas B.C."/>
            <person name="Singh A."/>
            <person name="Wilkins M.J."/>
            <person name="Karaoz U."/>
            <person name="Brodie E.L."/>
            <person name="Williams K.H."/>
            <person name="Hubbard S.S."/>
            <person name="Banfield J.F."/>
        </authorList>
    </citation>
    <scope>NUCLEOTIDE SEQUENCE [LARGE SCALE GENOMIC DNA]</scope>
</reference>
<name>A0A1F7S251_9BACT</name>
<comment type="caution">
    <text evidence="1">The sequence shown here is derived from an EMBL/GenBank/DDBJ whole genome shotgun (WGS) entry which is preliminary data.</text>
</comment>
<gene>
    <name evidence="1" type="ORF">A2W05_09790</name>
</gene>
<accession>A0A1F7S251</accession>
<dbReference type="AlphaFoldDB" id="A0A1F7S251"/>
<evidence type="ECO:0000313" key="1">
    <source>
        <dbReference type="EMBL" id="OGL47324.1"/>
    </source>
</evidence>
<organism evidence="1 2">
    <name type="scientific">Candidatus Schekmanbacteria bacterium RBG_16_38_10</name>
    <dbReference type="NCBI Taxonomy" id="1817879"/>
    <lineage>
        <taxon>Bacteria</taxon>
        <taxon>Candidatus Schekmaniibacteriota</taxon>
    </lineage>
</organism>
<proteinExistence type="predicted"/>
<evidence type="ECO:0000313" key="2">
    <source>
        <dbReference type="Proteomes" id="UP000178797"/>
    </source>
</evidence>